<accession>A0A418YFT6</accession>
<keyword evidence="5 7" id="KW-1133">Transmembrane helix</keyword>
<evidence type="ECO:0000256" key="2">
    <source>
        <dbReference type="ARBA" id="ARBA00022448"/>
    </source>
</evidence>
<comment type="caution">
    <text evidence="8">The sequence shown here is derived from an EMBL/GenBank/DDBJ whole genome shotgun (WGS) entry which is preliminary data.</text>
</comment>
<evidence type="ECO:0000313" key="9">
    <source>
        <dbReference type="Proteomes" id="UP000283255"/>
    </source>
</evidence>
<comment type="subcellular location">
    <subcellularLocation>
        <location evidence="1">Cell membrane</location>
        <topology evidence="1">Multi-pass membrane protein</topology>
    </subcellularLocation>
</comment>
<name>A0A418YFT6_9GAMM</name>
<dbReference type="Gene3D" id="1.10.1760.20">
    <property type="match status" value="1"/>
</dbReference>
<gene>
    <name evidence="8" type="ORF">D1Z90_08875</name>
</gene>
<reference evidence="8 9" key="2">
    <citation type="submission" date="2019-01" db="EMBL/GenBank/DDBJ databases">
        <title>Motilimonas pumilus sp. nov., isolated from the gut of sea cucumber (Apostichopus japonicus).</title>
        <authorList>
            <person name="Wang F.-Q."/>
            <person name="Ren L.-H."/>
            <person name="Lin Y.-W."/>
            <person name="Sun G.-H."/>
            <person name="Du Z.-J."/>
            <person name="Zhao J.-X."/>
            <person name="Liu X.-J."/>
            <person name="Liu L.-J."/>
        </authorList>
    </citation>
    <scope>NUCLEOTIDE SEQUENCE [LARGE SCALE GENOMIC DNA]</scope>
    <source>
        <strain evidence="8 9">PLHSC7-2</strain>
    </source>
</reference>
<evidence type="ECO:0000256" key="4">
    <source>
        <dbReference type="ARBA" id="ARBA00022692"/>
    </source>
</evidence>
<organism evidence="8 9">
    <name type="scientific">Motilimonas pumila</name>
    <dbReference type="NCBI Taxonomy" id="2303987"/>
    <lineage>
        <taxon>Bacteria</taxon>
        <taxon>Pseudomonadati</taxon>
        <taxon>Pseudomonadota</taxon>
        <taxon>Gammaproteobacteria</taxon>
        <taxon>Alteromonadales</taxon>
        <taxon>Alteromonadales genera incertae sedis</taxon>
        <taxon>Motilimonas</taxon>
    </lineage>
</organism>
<dbReference type="InterPro" id="IPR002751">
    <property type="entry name" value="CbiM/NikMN"/>
</dbReference>
<dbReference type="Proteomes" id="UP000283255">
    <property type="component" value="Unassembled WGS sequence"/>
</dbReference>
<evidence type="ECO:0000313" key="8">
    <source>
        <dbReference type="EMBL" id="RJG48169.1"/>
    </source>
</evidence>
<evidence type="ECO:0000256" key="6">
    <source>
        <dbReference type="ARBA" id="ARBA00023136"/>
    </source>
</evidence>
<keyword evidence="3" id="KW-1003">Cell membrane</keyword>
<dbReference type="GO" id="GO:0005886">
    <property type="term" value="C:plasma membrane"/>
    <property type="evidence" value="ECO:0007669"/>
    <property type="project" value="UniProtKB-SubCell"/>
</dbReference>
<evidence type="ECO:0000256" key="7">
    <source>
        <dbReference type="SAM" id="Phobius"/>
    </source>
</evidence>
<dbReference type="EMBL" id="QZCH01000009">
    <property type="protein sequence ID" value="RJG48169.1"/>
    <property type="molecule type" value="Genomic_DNA"/>
</dbReference>
<feature type="transmembrane region" description="Helical" evidence="7">
    <location>
        <begin position="15"/>
        <end position="32"/>
    </location>
</feature>
<evidence type="ECO:0000256" key="1">
    <source>
        <dbReference type="ARBA" id="ARBA00004651"/>
    </source>
</evidence>
<evidence type="ECO:0000256" key="5">
    <source>
        <dbReference type="ARBA" id="ARBA00022989"/>
    </source>
</evidence>
<proteinExistence type="predicted"/>
<evidence type="ECO:0000256" key="3">
    <source>
        <dbReference type="ARBA" id="ARBA00022475"/>
    </source>
</evidence>
<evidence type="ECO:0008006" key="10">
    <source>
        <dbReference type="Google" id="ProtNLM"/>
    </source>
</evidence>
<dbReference type="Pfam" id="PF01891">
    <property type="entry name" value="CbiM"/>
    <property type="match status" value="1"/>
</dbReference>
<keyword evidence="2" id="KW-0813">Transport</keyword>
<feature type="transmembrane region" description="Helical" evidence="7">
    <location>
        <begin position="142"/>
        <end position="160"/>
    </location>
</feature>
<keyword evidence="9" id="KW-1185">Reference proteome</keyword>
<feature type="transmembrane region" description="Helical" evidence="7">
    <location>
        <begin position="48"/>
        <end position="67"/>
    </location>
</feature>
<dbReference type="RefSeq" id="WP_119910395.1">
    <property type="nucleotide sequence ID" value="NZ_QZCH01000009.1"/>
</dbReference>
<reference evidence="8 9" key="1">
    <citation type="submission" date="2018-09" db="EMBL/GenBank/DDBJ databases">
        <authorList>
            <person name="Wang F."/>
        </authorList>
    </citation>
    <scope>NUCLEOTIDE SEQUENCE [LARGE SCALE GENOMIC DNA]</scope>
    <source>
        <strain evidence="8 9">PLHSC7-2</strain>
    </source>
</reference>
<keyword evidence="6 7" id="KW-0472">Membrane</keyword>
<feature type="transmembrane region" description="Helical" evidence="7">
    <location>
        <begin position="109"/>
        <end position="130"/>
    </location>
</feature>
<keyword evidence="4 7" id="KW-0812">Transmembrane</keyword>
<protein>
    <recommendedName>
        <fullName evidence="10">Energy-coupling factor ABC transporter permease</fullName>
    </recommendedName>
</protein>
<dbReference type="AlphaFoldDB" id="A0A418YFT6"/>
<feature type="transmembrane region" description="Helical" evidence="7">
    <location>
        <begin position="73"/>
        <end position="102"/>
    </location>
</feature>
<dbReference type="GO" id="GO:0000041">
    <property type="term" value="P:transition metal ion transport"/>
    <property type="evidence" value="ECO:0007669"/>
    <property type="project" value="InterPro"/>
</dbReference>
<sequence length="223" mass="25209">MPDELRTAVTHSFTTWQWLTMVIALVLTLWSFKFRQSPSLVSDKRKQHLCLLAAICLIPLWILKAGLHPGLDIHFLGLTTLTLLLGWRLAAYSALATLILLACHGEQPLAYIGLHALASIALPVLISQTVYSLYLRHCPSNYFIYVFVCGFFAGGISMLARHLFTASYFLVTGDYSTDIIWQDFLSLWPLPIFPEALLNGMSIALLAIYKPHWLSQSDQDQWR</sequence>